<reference evidence="5 6" key="1">
    <citation type="journal article" date="2010" name="Stand. Genomic Sci.">
        <title>Complete genome sequence of Acidaminococcus fermentans type strain (VR4).</title>
        <authorList>
            <person name="Chang Y.J."/>
            <person name="Pukall R."/>
            <person name="Saunders E."/>
            <person name="Lapidus A."/>
            <person name="Copeland A."/>
            <person name="Nolan M."/>
            <person name="Glavina Del Rio T."/>
            <person name="Lucas S."/>
            <person name="Chen F."/>
            <person name="Tice H."/>
            <person name="Cheng J.F."/>
            <person name="Han C."/>
            <person name="Detter J.C."/>
            <person name="Bruce D."/>
            <person name="Goodwin L."/>
            <person name="Pitluck S."/>
            <person name="Mikhailova N."/>
            <person name="Liolios K."/>
            <person name="Pati A."/>
            <person name="Ivanova N."/>
            <person name="Mavromatis K."/>
            <person name="Chen A."/>
            <person name="Palaniappan K."/>
            <person name="Land M."/>
            <person name="Hauser L."/>
            <person name="Jeffries C.D."/>
            <person name="Brettin T."/>
            <person name="Rohde M."/>
            <person name="Goker M."/>
            <person name="Bristow J."/>
            <person name="Eisen J.A."/>
            <person name="Markowitz V."/>
            <person name="Hugenholtz P."/>
            <person name="Kyrpides N.C."/>
            <person name="Klenk H.P."/>
        </authorList>
    </citation>
    <scope>NUCLEOTIDE SEQUENCE [LARGE SCALE GENOMIC DNA]</scope>
    <source>
        <strain evidence="6">ATCC 25085 / DSM 20731 / CCUG 9996 / CIP 106432 / VR4</strain>
    </source>
</reference>
<dbReference type="InterPro" id="IPR003959">
    <property type="entry name" value="ATPase_AAA_core"/>
</dbReference>
<dbReference type="InterPro" id="IPR050221">
    <property type="entry name" value="26S_Proteasome_ATPase"/>
</dbReference>
<keyword evidence="3" id="KW-0067">ATP-binding</keyword>
<evidence type="ECO:0000256" key="1">
    <source>
        <dbReference type="ARBA" id="ARBA00006914"/>
    </source>
</evidence>
<proteinExistence type="inferred from homology"/>
<evidence type="ECO:0000313" key="5">
    <source>
        <dbReference type="EMBL" id="ADB46980.1"/>
    </source>
</evidence>
<dbReference type="SUPFAM" id="SSF52540">
    <property type="entry name" value="P-loop containing nucleoside triphosphate hydrolases"/>
    <property type="match status" value="1"/>
</dbReference>
<sequence>MKKKDIINLIRCFVEGNKTGFKTTAIQIAHDFDQNGDTQLALYIMSLLSEANSFIPQVQDSTTILDQPQFFEKVTDFEEMLLLPDSITNDVLGLVNAINYHMGLHRFLFEGAPGTGKTEAVKQLGRILKRDVYVINFSEIIDSKLGQTTKNIDCLFKQMNGFYEKQKAIFLFDEIDALALDRTNNHDVREMGRATSALLKSLDQLDKEVILVATTNLVMYFDKALLRRFDSVISFNRYTNEDLLTIAEKILNRYLDQAHLKKRDIRLFRKIMQLKKNLPYPGDLKNMIRTAIAFSNPNDEEDYFRRLYSEITGKRSNNLQQLRKDNFTVREMAILTGKSKSTIDRELKEAKSDEQSA</sequence>
<dbReference type="AlphaFoldDB" id="D2RIS8"/>
<organism evidence="5 6">
    <name type="scientific">Acidaminococcus fermentans (strain ATCC 25085 / DSM 20731 / CCUG 9996 / CIP 106432 / VR4)</name>
    <dbReference type="NCBI Taxonomy" id="591001"/>
    <lineage>
        <taxon>Bacteria</taxon>
        <taxon>Bacillati</taxon>
        <taxon>Bacillota</taxon>
        <taxon>Negativicutes</taxon>
        <taxon>Acidaminococcales</taxon>
        <taxon>Acidaminococcaceae</taxon>
        <taxon>Acidaminococcus</taxon>
    </lineage>
</organism>
<evidence type="ECO:0000259" key="4">
    <source>
        <dbReference type="SMART" id="SM00382"/>
    </source>
</evidence>
<dbReference type="CDD" id="cd19481">
    <property type="entry name" value="RecA-like_protease"/>
    <property type="match status" value="1"/>
</dbReference>
<comment type="similarity">
    <text evidence="1">Belongs to the AAA ATPase family.</text>
</comment>
<dbReference type="Gene3D" id="3.40.50.300">
    <property type="entry name" value="P-loop containing nucleotide triphosphate hydrolases"/>
    <property type="match status" value="1"/>
</dbReference>
<dbReference type="SMART" id="SM00382">
    <property type="entry name" value="AAA"/>
    <property type="match status" value="1"/>
</dbReference>
<evidence type="ECO:0000256" key="3">
    <source>
        <dbReference type="ARBA" id="ARBA00022840"/>
    </source>
</evidence>
<dbReference type="InterPro" id="IPR027417">
    <property type="entry name" value="P-loop_NTPase"/>
</dbReference>
<dbReference type="KEGG" id="afn:Acfer_0582"/>
<dbReference type="OrthoDB" id="9806903at2"/>
<keyword evidence="2" id="KW-0547">Nucleotide-binding</keyword>
<dbReference type="PANTHER" id="PTHR23073">
    <property type="entry name" value="26S PROTEASOME REGULATORY SUBUNIT"/>
    <property type="match status" value="1"/>
</dbReference>
<name>D2RIS8_ACIFV</name>
<dbReference type="RefSeq" id="WP_012937970.1">
    <property type="nucleotide sequence ID" value="NC_013740.1"/>
</dbReference>
<dbReference type="Pfam" id="PF00004">
    <property type="entry name" value="AAA"/>
    <property type="match status" value="1"/>
</dbReference>
<dbReference type="STRING" id="591001.Acfer_0582"/>
<keyword evidence="6" id="KW-1185">Reference proteome</keyword>
<dbReference type="Proteomes" id="UP000001902">
    <property type="component" value="Chromosome"/>
</dbReference>
<protein>
    <submittedName>
        <fullName evidence="5">AAA ATPase central domain protein</fullName>
    </submittedName>
</protein>
<dbReference type="GO" id="GO:0016887">
    <property type="term" value="F:ATP hydrolysis activity"/>
    <property type="evidence" value="ECO:0007669"/>
    <property type="project" value="InterPro"/>
</dbReference>
<dbReference type="eggNOG" id="COG0464">
    <property type="taxonomic scope" value="Bacteria"/>
</dbReference>
<dbReference type="EMBL" id="CP001859">
    <property type="protein sequence ID" value="ADB46980.1"/>
    <property type="molecule type" value="Genomic_DNA"/>
</dbReference>
<dbReference type="InterPro" id="IPR003593">
    <property type="entry name" value="AAA+_ATPase"/>
</dbReference>
<accession>D2RIS8</accession>
<dbReference type="GO" id="GO:0005524">
    <property type="term" value="F:ATP binding"/>
    <property type="evidence" value="ECO:0007669"/>
    <property type="project" value="UniProtKB-KW"/>
</dbReference>
<dbReference type="HOGENOM" id="CLU_785014_0_0_9"/>
<evidence type="ECO:0000313" key="6">
    <source>
        <dbReference type="Proteomes" id="UP000001902"/>
    </source>
</evidence>
<gene>
    <name evidence="5" type="ordered locus">Acfer_0582</name>
</gene>
<evidence type="ECO:0000256" key="2">
    <source>
        <dbReference type="ARBA" id="ARBA00022741"/>
    </source>
</evidence>
<dbReference type="GeneID" id="78334336"/>
<feature type="domain" description="AAA+ ATPase" evidence="4">
    <location>
        <begin position="103"/>
        <end position="239"/>
    </location>
</feature>